<evidence type="ECO:0000313" key="3">
    <source>
        <dbReference type="Proteomes" id="UP000001396"/>
    </source>
</evidence>
<dbReference type="Proteomes" id="UP000001396">
    <property type="component" value="Unassembled WGS sequence"/>
</dbReference>
<reference evidence="2 3" key="1">
    <citation type="journal article" date="2011" name="Genome Res.">
        <title>Phylogeny-wide analysis of social amoeba genomes highlights ancient origins for complex intercellular communication.</title>
        <authorList>
            <person name="Heidel A.J."/>
            <person name="Lawal H.M."/>
            <person name="Felder M."/>
            <person name="Schilde C."/>
            <person name="Helps N.R."/>
            <person name="Tunggal B."/>
            <person name="Rivero F."/>
            <person name="John U."/>
            <person name="Schleicher M."/>
            <person name="Eichinger L."/>
            <person name="Platzer M."/>
            <person name="Noegel A.A."/>
            <person name="Schaap P."/>
            <person name="Gloeckner G."/>
        </authorList>
    </citation>
    <scope>NUCLEOTIDE SEQUENCE [LARGE SCALE GENOMIC DNA]</scope>
    <source>
        <strain evidence="3">ATCC 26659 / Pp 5 / PN500</strain>
    </source>
</reference>
<sequence>MEFLVYSKLLKNPKNDELFWPKDSPMKKTSTKTKEYNPPAIQTLTNASNQQTNSIGIPNKQESGSILR</sequence>
<organism evidence="2 3">
    <name type="scientific">Heterostelium pallidum (strain ATCC 26659 / Pp 5 / PN500)</name>
    <name type="common">Cellular slime mold</name>
    <name type="synonym">Polysphondylium pallidum</name>
    <dbReference type="NCBI Taxonomy" id="670386"/>
    <lineage>
        <taxon>Eukaryota</taxon>
        <taxon>Amoebozoa</taxon>
        <taxon>Evosea</taxon>
        <taxon>Eumycetozoa</taxon>
        <taxon>Dictyostelia</taxon>
        <taxon>Acytosteliales</taxon>
        <taxon>Acytosteliaceae</taxon>
        <taxon>Heterostelium</taxon>
    </lineage>
</organism>
<evidence type="ECO:0000256" key="1">
    <source>
        <dbReference type="SAM" id="MobiDB-lite"/>
    </source>
</evidence>
<protein>
    <submittedName>
        <fullName evidence="2">Uncharacterized protein</fullName>
    </submittedName>
</protein>
<dbReference type="RefSeq" id="XP_020428148.1">
    <property type="nucleotide sequence ID" value="XM_020581361.1"/>
</dbReference>
<dbReference type="InParanoid" id="D3BRI2"/>
<gene>
    <name evidence="2" type="ORF">PPL_10593</name>
</gene>
<proteinExistence type="predicted"/>
<accession>D3BRI2</accession>
<dbReference type="EMBL" id="ADBJ01000050">
    <property type="protein sequence ID" value="EFA76014.1"/>
    <property type="molecule type" value="Genomic_DNA"/>
</dbReference>
<dbReference type="AlphaFoldDB" id="D3BRI2"/>
<dbReference type="GeneID" id="31366062"/>
<keyword evidence="3" id="KW-1185">Reference proteome</keyword>
<feature type="region of interest" description="Disordered" evidence="1">
    <location>
        <begin position="45"/>
        <end position="68"/>
    </location>
</feature>
<evidence type="ECO:0000313" key="2">
    <source>
        <dbReference type="EMBL" id="EFA76014.1"/>
    </source>
</evidence>
<name>D3BRI2_HETP5</name>
<comment type="caution">
    <text evidence="2">The sequence shown here is derived from an EMBL/GenBank/DDBJ whole genome shotgun (WGS) entry which is preliminary data.</text>
</comment>